<dbReference type="InterPro" id="IPR025048">
    <property type="entry name" value="DUF3987"/>
</dbReference>
<sequence length="393" mass="43854">MAIGAALAAMSAVLNGRYELDGNGLRPNLYTILVGSTGCGKSQAQDLVSLVASHYKYPCKTDVGSAEGIEDTVLKGPDPKAALILDEIGHLFKAMENGKDSNALKMQRKLLQMFSSSQTGASPRAKSGESTVEFFKNPYMTLIGTTTESRMEGLSEEMISSGLLTRCLIVKARNTYQENPFDKVGISKQKEINNYLSFLNKPFDISWNSGKSNTLVKIAPDAAKLWEDSDKYMRAVMRDSEELNRAICSRTIEKALRIAMTIAIWESNEPIITRSILQWALNFVQISDGHLIKVKNEMASSELMADANKLLNRLREYHNSKPEKFQLVECDDPNGVGTIQVYAVKRKEIGDNLSWDMKRTDEACNQLSESEHIHYFKKKGVGKASWYIRLLSN</sequence>
<dbReference type="Proteomes" id="UP000192721">
    <property type="component" value="Unassembled WGS sequence"/>
</dbReference>
<dbReference type="InterPro" id="IPR027417">
    <property type="entry name" value="P-loop_NTPase"/>
</dbReference>
<evidence type="ECO:0000313" key="2">
    <source>
        <dbReference type="Proteomes" id="UP000192721"/>
    </source>
</evidence>
<evidence type="ECO:0000313" key="1">
    <source>
        <dbReference type="EMBL" id="OQS41005.1"/>
    </source>
</evidence>
<dbReference type="Pfam" id="PF13148">
    <property type="entry name" value="DUF3987"/>
    <property type="match status" value="1"/>
</dbReference>
<gene>
    <name evidence="1" type="ORF">B0T45_09225</name>
</gene>
<name>A0A1W0D1W5_9NEIS</name>
<dbReference type="SUPFAM" id="SSF52540">
    <property type="entry name" value="P-loop containing nucleoside triphosphate hydrolases"/>
    <property type="match status" value="1"/>
</dbReference>
<comment type="caution">
    <text evidence="1">The sequence shown here is derived from an EMBL/GenBank/DDBJ whole genome shotgun (WGS) entry which is preliminary data.</text>
</comment>
<dbReference type="EMBL" id="MUKV01000009">
    <property type="protein sequence ID" value="OQS41005.1"/>
    <property type="molecule type" value="Genomic_DNA"/>
</dbReference>
<protein>
    <recommendedName>
        <fullName evidence="3">DUF3987 domain-containing protein</fullName>
    </recommendedName>
</protein>
<accession>A0A1W0D1W5</accession>
<reference evidence="1 2" key="1">
    <citation type="submission" date="2017-02" db="EMBL/GenBank/DDBJ databases">
        <title>Chromobacterium haemolyticum H5244.</title>
        <authorList>
            <person name="Gulvik C.A."/>
        </authorList>
    </citation>
    <scope>NUCLEOTIDE SEQUENCE [LARGE SCALE GENOMIC DNA]</scope>
    <source>
        <strain evidence="1 2">H5244</strain>
    </source>
</reference>
<dbReference type="AlphaFoldDB" id="A0A1W0D1W5"/>
<organism evidence="1 2">
    <name type="scientific">Chromobacterium haemolyticum</name>
    <dbReference type="NCBI Taxonomy" id="394935"/>
    <lineage>
        <taxon>Bacteria</taxon>
        <taxon>Pseudomonadati</taxon>
        <taxon>Pseudomonadota</taxon>
        <taxon>Betaproteobacteria</taxon>
        <taxon>Neisseriales</taxon>
        <taxon>Chromobacteriaceae</taxon>
        <taxon>Chromobacterium</taxon>
    </lineage>
</organism>
<evidence type="ECO:0008006" key="3">
    <source>
        <dbReference type="Google" id="ProtNLM"/>
    </source>
</evidence>
<proteinExistence type="predicted"/>